<dbReference type="Proteomes" id="UP000238479">
    <property type="component" value="Chromosome 3"/>
</dbReference>
<dbReference type="EMBL" id="PDCK01000041">
    <property type="protein sequence ID" value="PRQ44772.1"/>
    <property type="molecule type" value="Genomic_DNA"/>
</dbReference>
<gene>
    <name evidence="1" type="ORF">RchiOBHm_Chr3g0482911</name>
</gene>
<dbReference type="Gramene" id="PRQ44772">
    <property type="protein sequence ID" value="PRQ44772"/>
    <property type="gene ID" value="RchiOBHm_Chr3g0482911"/>
</dbReference>
<accession>A0A2P6REB1</accession>
<comment type="caution">
    <text evidence="1">The sequence shown here is derived from an EMBL/GenBank/DDBJ whole genome shotgun (WGS) entry which is preliminary data.</text>
</comment>
<organism evidence="1 2">
    <name type="scientific">Rosa chinensis</name>
    <name type="common">China rose</name>
    <dbReference type="NCBI Taxonomy" id="74649"/>
    <lineage>
        <taxon>Eukaryota</taxon>
        <taxon>Viridiplantae</taxon>
        <taxon>Streptophyta</taxon>
        <taxon>Embryophyta</taxon>
        <taxon>Tracheophyta</taxon>
        <taxon>Spermatophyta</taxon>
        <taxon>Magnoliopsida</taxon>
        <taxon>eudicotyledons</taxon>
        <taxon>Gunneridae</taxon>
        <taxon>Pentapetalae</taxon>
        <taxon>rosids</taxon>
        <taxon>fabids</taxon>
        <taxon>Rosales</taxon>
        <taxon>Rosaceae</taxon>
        <taxon>Rosoideae</taxon>
        <taxon>Rosoideae incertae sedis</taxon>
        <taxon>Rosa</taxon>
    </lineage>
</organism>
<name>A0A2P6REB1_ROSCH</name>
<evidence type="ECO:0000313" key="2">
    <source>
        <dbReference type="Proteomes" id="UP000238479"/>
    </source>
</evidence>
<protein>
    <submittedName>
        <fullName evidence="1">Uncharacterized protein</fullName>
    </submittedName>
</protein>
<reference evidence="1 2" key="1">
    <citation type="journal article" date="2018" name="Nat. Genet.">
        <title>The Rosa genome provides new insights in the design of modern roses.</title>
        <authorList>
            <person name="Bendahmane M."/>
        </authorList>
    </citation>
    <scope>NUCLEOTIDE SEQUENCE [LARGE SCALE GENOMIC DNA]</scope>
    <source>
        <strain evidence="2">cv. Old Blush</strain>
    </source>
</reference>
<dbReference type="AlphaFoldDB" id="A0A2P6REB1"/>
<proteinExistence type="predicted"/>
<sequence length="49" mass="5481">MELLVVAYSSLVAKMEEILYRFVMLEFSATQKYSLASNSTCNVEDAGDL</sequence>
<keyword evidence="2" id="KW-1185">Reference proteome</keyword>
<evidence type="ECO:0000313" key="1">
    <source>
        <dbReference type="EMBL" id="PRQ44772.1"/>
    </source>
</evidence>